<protein>
    <submittedName>
        <fullName evidence="1">Uncharacterized protein</fullName>
    </submittedName>
</protein>
<proteinExistence type="predicted"/>
<accession>A0AAV0GJQ1</accession>
<evidence type="ECO:0000313" key="1">
    <source>
        <dbReference type="EMBL" id="CAH9148097.1"/>
    </source>
</evidence>
<comment type="caution">
    <text evidence="1">The sequence shown here is derived from an EMBL/GenBank/DDBJ whole genome shotgun (WGS) entry which is preliminary data.</text>
</comment>
<reference evidence="1" key="1">
    <citation type="submission" date="2022-07" db="EMBL/GenBank/DDBJ databases">
        <authorList>
            <person name="Macas J."/>
            <person name="Novak P."/>
            <person name="Neumann P."/>
        </authorList>
    </citation>
    <scope>NUCLEOTIDE SEQUENCE</scope>
</reference>
<dbReference type="EMBL" id="CAMAPF010001150">
    <property type="protein sequence ID" value="CAH9148097.1"/>
    <property type="molecule type" value="Genomic_DNA"/>
</dbReference>
<name>A0AAV0GJQ1_9ASTE</name>
<organism evidence="1 2">
    <name type="scientific">Cuscuta epithymum</name>
    <dbReference type="NCBI Taxonomy" id="186058"/>
    <lineage>
        <taxon>Eukaryota</taxon>
        <taxon>Viridiplantae</taxon>
        <taxon>Streptophyta</taxon>
        <taxon>Embryophyta</taxon>
        <taxon>Tracheophyta</taxon>
        <taxon>Spermatophyta</taxon>
        <taxon>Magnoliopsida</taxon>
        <taxon>eudicotyledons</taxon>
        <taxon>Gunneridae</taxon>
        <taxon>Pentapetalae</taxon>
        <taxon>asterids</taxon>
        <taxon>lamiids</taxon>
        <taxon>Solanales</taxon>
        <taxon>Convolvulaceae</taxon>
        <taxon>Cuscuteae</taxon>
        <taxon>Cuscuta</taxon>
        <taxon>Cuscuta subgen. Cuscuta</taxon>
    </lineage>
</organism>
<keyword evidence="2" id="KW-1185">Reference proteome</keyword>
<dbReference type="Proteomes" id="UP001152523">
    <property type="component" value="Unassembled WGS sequence"/>
</dbReference>
<sequence length="72" mass="8114">MINNEEVENTSITAPSLIDFFTESSIDETILCEDSTIIDHFGWGNELHLLTQRTHDESSVHVLKESKSHIGT</sequence>
<gene>
    <name evidence="1" type="ORF">CEPIT_LOCUS44238</name>
</gene>
<evidence type="ECO:0000313" key="2">
    <source>
        <dbReference type="Proteomes" id="UP001152523"/>
    </source>
</evidence>
<dbReference type="AlphaFoldDB" id="A0AAV0GJQ1"/>